<dbReference type="GO" id="GO:0005737">
    <property type="term" value="C:cytoplasm"/>
    <property type="evidence" value="ECO:0007669"/>
    <property type="project" value="UniProtKB-SubCell"/>
</dbReference>
<dbReference type="GO" id="GO:0008897">
    <property type="term" value="F:holo-[acyl-carrier-protein] synthase activity"/>
    <property type="evidence" value="ECO:0007669"/>
    <property type="project" value="UniProtKB-UniRule"/>
</dbReference>
<dbReference type="AlphaFoldDB" id="A0A2Z6DW18"/>
<comment type="subcellular location">
    <subcellularLocation>
        <location evidence="8">Cytoplasm</location>
    </subcellularLocation>
</comment>
<dbReference type="NCBIfam" id="TIGR00516">
    <property type="entry name" value="acpS"/>
    <property type="match status" value="1"/>
</dbReference>
<dbReference type="RefSeq" id="WP_119334453.1">
    <property type="nucleotide sequence ID" value="NZ_AP018558.1"/>
</dbReference>
<evidence type="ECO:0000256" key="3">
    <source>
        <dbReference type="ARBA" id="ARBA00022723"/>
    </source>
</evidence>
<dbReference type="NCBIfam" id="TIGR00556">
    <property type="entry name" value="pantethn_trn"/>
    <property type="match status" value="1"/>
</dbReference>
<organism evidence="10 11">
    <name type="scientific">Hydrogenophilus thermoluteolus</name>
    <name type="common">Pseudomonas hydrogenothermophila</name>
    <dbReference type="NCBI Taxonomy" id="297"/>
    <lineage>
        <taxon>Bacteria</taxon>
        <taxon>Pseudomonadati</taxon>
        <taxon>Pseudomonadota</taxon>
        <taxon>Hydrogenophilia</taxon>
        <taxon>Hydrogenophilales</taxon>
        <taxon>Hydrogenophilaceae</taxon>
        <taxon>Hydrogenophilus</taxon>
    </lineage>
</organism>
<dbReference type="InterPro" id="IPR004568">
    <property type="entry name" value="Ppantetheine-prot_Trfase_dom"/>
</dbReference>
<evidence type="ECO:0000256" key="2">
    <source>
        <dbReference type="ARBA" id="ARBA00022679"/>
    </source>
</evidence>
<dbReference type="Pfam" id="PF01648">
    <property type="entry name" value="ACPS"/>
    <property type="match status" value="1"/>
</dbReference>
<dbReference type="Gene3D" id="3.90.470.20">
    <property type="entry name" value="4'-phosphopantetheinyl transferase domain"/>
    <property type="match status" value="1"/>
</dbReference>
<accession>A0A2Z6DW18</accession>
<dbReference type="InterPro" id="IPR002582">
    <property type="entry name" value="ACPS"/>
</dbReference>
<evidence type="ECO:0000313" key="11">
    <source>
        <dbReference type="Proteomes" id="UP000262004"/>
    </source>
</evidence>
<evidence type="ECO:0000256" key="1">
    <source>
        <dbReference type="ARBA" id="ARBA00022516"/>
    </source>
</evidence>
<comment type="catalytic activity">
    <reaction evidence="8">
        <text>apo-[ACP] + CoA = holo-[ACP] + adenosine 3',5'-bisphosphate + H(+)</text>
        <dbReference type="Rhea" id="RHEA:12068"/>
        <dbReference type="Rhea" id="RHEA-COMP:9685"/>
        <dbReference type="Rhea" id="RHEA-COMP:9690"/>
        <dbReference type="ChEBI" id="CHEBI:15378"/>
        <dbReference type="ChEBI" id="CHEBI:29999"/>
        <dbReference type="ChEBI" id="CHEBI:57287"/>
        <dbReference type="ChEBI" id="CHEBI:58343"/>
        <dbReference type="ChEBI" id="CHEBI:64479"/>
        <dbReference type="EC" id="2.7.8.7"/>
    </reaction>
</comment>
<dbReference type="SUPFAM" id="SSF56214">
    <property type="entry name" value="4'-phosphopantetheinyl transferase"/>
    <property type="match status" value="1"/>
</dbReference>
<comment type="cofactor">
    <cofactor evidence="8">
        <name>Mg(2+)</name>
        <dbReference type="ChEBI" id="CHEBI:18420"/>
    </cofactor>
</comment>
<dbReference type="HAMAP" id="MF_00101">
    <property type="entry name" value="AcpS"/>
    <property type="match status" value="1"/>
</dbReference>
<feature type="binding site" evidence="8">
    <location>
        <position position="8"/>
    </location>
    <ligand>
        <name>Mg(2+)</name>
        <dbReference type="ChEBI" id="CHEBI:18420"/>
    </ligand>
</feature>
<name>A0A2Z6DW18_HYDTE</name>
<keyword evidence="11" id="KW-1185">Reference proteome</keyword>
<protein>
    <recommendedName>
        <fullName evidence="8">Holo-[acyl-carrier-protein] synthase</fullName>
        <shortName evidence="8">Holo-ACP synthase</shortName>
        <ecNumber evidence="8">2.7.8.7</ecNumber>
    </recommendedName>
    <alternativeName>
        <fullName evidence="8">4'-phosphopantetheinyl transferase AcpS</fullName>
    </alternativeName>
</protein>
<proteinExistence type="inferred from homology"/>
<evidence type="ECO:0000256" key="8">
    <source>
        <dbReference type="HAMAP-Rule" id="MF_00101"/>
    </source>
</evidence>
<evidence type="ECO:0000256" key="7">
    <source>
        <dbReference type="ARBA" id="ARBA00023160"/>
    </source>
</evidence>
<evidence type="ECO:0000256" key="4">
    <source>
        <dbReference type="ARBA" id="ARBA00022832"/>
    </source>
</evidence>
<comment type="similarity">
    <text evidence="8">Belongs to the P-Pant transferase superfamily. AcpS family.</text>
</comment>
<dbReference type="EC" id="2.7.8.7" evidence="8"/>
<keyword evidence="1 8" id="KW-0444">Lipid biosynthesis</keyword>
<evidence type="ECO:0000259" key="9">
    <source>
        <dbReference type="Pfam" id="PF01648"/>
    </source>
</evidence>
<reference evidence="10 11" key="1">
    <citation type="submission" date="2018-04" db="EMBL/GenBank/DDBJ databases">
        <title>Complete genome sequence of Hydrogenophilus thermoluteolus TH-1.</title>
        <authorList>
            <person name="Arai H."/>
        </authorList>
    </citation>
    <scope>NUCLEOTIDE SEQUENCE [LARGE SCALE GENOMIC DNA]</scope>
    <source>
        <strain evidence="10 11">TH-1</strain>
    </source>
</reference>
<feature type="binding site" evidence="8">
    <location>
        <position position="67"/>
    </location>
    <ligand>
        <name>Mg(2+)</name>
        <dbReference type="ChEBI" id="CHEBI:18420"/>
    </ligand>
</feature>
<sequence>MILGIGVDLVAVARVEQVWGRHRDRLACRILQPTEQEVFFTRLAACAPLERDRFAARFLAKRFAAKEAFAKAWGSGIGAEVGFHDIAIAHQPSGQPVWRFSASFAQRFADRGATAAHLSLSDEETHVVAFVVIEGGTRV</sequence>
<keyword evidence="4 8" id="KW-0276">Fatty acid metabolism</keyword>
<feature type="domain" description="4'-phosphopantetheinyl transferase" evidence="9">
    <location>
        <begin position="4"/>
        <end position="108"/>
    </location>
</feature>
<keyword evidence="8" id="KW-0963">Cytoplasm</keyword>
<comment type="function">
    <text evidence="8">Transfers the 4'-phosphopantetheine moiety from coenzyme A to a Ser of acyl-carrier-protein.</text>
</comment>
<evidence type="ECO:0000256" key="6">
    <source>
        <dbReference type="ARBA" id="ARBA00023098"/>
    </source>
</evidence>
<dbReference type="InterPro" id="IPR008278">
    <property type="entry name" value="4-PPantetheinyl_Trfase_dom"/>
</dbReference>
<keyword evidence="3 8" id="KW-0479">Metal-binding</keyword>
<dbReference type="EMBL" id="AP018558">
    <property type="protein sequence ID" value="BBD76633.1"/>
    <property type="molecule type" value="Genomic_DNA"/>
</dbReference>
<keyword evidence="5 8" id="KW-0460">Magnesium</keyword>
<evidence type="ECO:0000313" key="10">
    <source>
        <dbReference type="EMBL" id="BBD76633.1"/>
    </source>
</evidence>
<keyword evidence="2 8" id="KW-0808">Transferase</keyword>
<dbReference type="GO" id="GO:0006633">
    <property type="term" value="P:fatty acid biosynthetic process"/>
    <property type="evidence" value="ECO:0007669"/>
    <property type="project" value="UniProtKB-UniRule"/>
</dbReference>
<dbReference type="Proteomes" id="UP000262004">
    <property type="component" value="Chromosome"/>
</dbReference>
<gene>
    <name evidence="8" type="primary">acpS</name>
    <name evidence="10" type="ORF">HPTL_0365</name>
</gene>
<dbReference type="OrthoDB" id="517356at2"/>
<keyword evidence="7 8" id="KW-0275">Fatty acid biosynthesis</keyword>
<dbReference type="KEGG" id="htl:HPTL_0365"/>
<dbReference type="GO" id="GO:0000287">
    <property type="term" value="F:magnesium ion binding"/>
    <property type="evidence" value="ECO:0007669"/>
    <property type="project" value="UniProtKB-UniRule"/>
</dbReference>
<keyword evidence="6 8" id="KW-0443">Lipid metabolism</keyword>
<dbReference type="InterPro" id="IPR037143">
    <property type="entry name" value="4-PPantetheinyl_Trfase_dom_sf"/>
</dbReference>
<evidence type="ECO:0000256" key="5">
    <source>
        <dbReference type="ARBA" id="ARBA00022842"/>
    </source>
</evidence>